<evidence type="ECO:0000256" key="4">
    <source>
        <dbReference type="PROSITE-ProRule" id="PRU00134"/>
    </source>
</evidence>
<dbReference type="InterPro" id="IPR050869">
    <property type="entry name" value="H3K4_H4K5_MeTrfase"/>
</dbReference>
<keyword evidence="2 4" id="KW-0863">Zinc-finger</keyword>
<dbReference type="PROSITE" id="PS50865">
    <property type="entry name" value="ZF_MYND_2"/>
    <property type="match status" value="1"/>
</dbReference>
<dbReference type="SUPFAM" id="SSF82199">
    <property type="entry name" value="SET domain"/>
    <property type="match status" value="1"/>
</dbReference>
<keyword evidence="1" id="KW-0479">Metal-binding</keyword>
<dbReference type="Gene3D" id="6.10.140.2220">
    <property type="match status" value="1"/>
</dbReference>
<dbReference type="Gene3D" id="1.10.220.160">
    <property type="match status" value="1"/>
</dbReference>
<protein>
    <submittedName>
        <fullName evidence="6">SET and MYND domain-containing protein</fullName>
    </submittedName>
</protein>
<organism evidence="6">
    <name type="scientific">Rhipicephalus appendiculatus</name>
    <name type="common">Brown ear tick</name>
    <dbReference type="NCBI Taxonomy" id="34631"/>
    <lineage>
        <taxon>Eukaryota</taxon>
        <taxon>Metazoa</taxon>
        <taxon>Ecdysozoa</taxon>
        <taxon>Arthropoda</taxon>
        <taxon>Chelicerata</taxon>
        <taxon>Arachnida</taxon>
        <taxon>Acari</taxon>
        <taxon>Parasitiformes</taxon>
        <taxon>Ixodida</taxon>
        <taxon>Ixodoidea</taxon>
        <taxon>Ixodidae</taxon>
        <taxon>Rhipicephalinae</taxon>
        <taxon>Rhipicephalus</taxon>
        <taxon>Rhipicephalus</taxon>
    </lineage>
</organism>
<evidence type="ECO:0000256" key="3">
    <source>
        <dbReference type="ARBA" id="ARBA00022833"/>
    </source>
</evidence>
<reference evidence="6" key="1">
    <citation type="journal article" date="2016" name="Ticks Tick Borne Dis.">
        <title>De novo assembly and annotation of the salivary gland transcriptome of Rhipicephalus appendiculatus male and female ticks during blood feeding.</title>
        <authorList>
            <person name="de Castro M.H."/>
            <person name="de Klerk D."/>
            <person name="Pienaar R."/>
            <person name="Latif A.A."/>
            <person name="Rees D.J."/>
            <person name="Mans B.J."/>
        </authorList>
    </citation>
    <scope>NUCLEOTIDE SEQUENCE</scope>
    <source>
        <tissue evidence="6">Salivary glands</tissue>
    </source>
</reference>
<dbReference type="Gene3D" id="1.25.40.10">
    <property type="entry name" value="Tetratricopeptide repeat domain"/>
    <property type="match status" value="1"/>
</dbReference>
<dbReference type="GO" id="GO:0008270">
    <property type="term" value="F:zinc ion binding"/>
    <property type="evidence" value="ECO:0007669"/>
    <property type="project" value="UniProtKB-KW"/>
</dbReference>
<dbReference type="SUPFAM" id="SSF144232">
    <property type="entry name" value="HIT/MYND zinc finger-like"/>
    <property type="match status" value="1"/>
</dbReference>
<keyword evidence="3" id="KW-0862">Zinc</keyword>
<dbReference type="PROSITE" id="PS01360">
    <property type="entry name" value="ZF_MYND_1"/>
    <property type="match status" value="1"/>
</dbReference>
<dbReference type="PANTHER" id="PTHR12197:SF251">
    <property type="entry name" value="EG:BACR7C10.4 PROTEIN"/>
    <property type="match status" value="1"/>
</dbReference>
<dbReference type="EMBL" id="GEDV01002198">
    <property type="protein sequence ID" value="JAP86359.1"/>
    <property type="molecule type" value="Transcribed_RNA"/>
</dbReference>
<dbReference type="Gene3D" id="2.170.270.10">
    <property type="entry name" value="SET domain"/>
    <property type="match status" value="1"/>
</dbReference>
<dbReference type="InterPro" id="IPR011990">
    <property type="entry name" value="TPR-like_helical_dom_sf"/>
</dbReference>
<sequence>MLTYKAGDEILSSTPFVYVLGKEGRGLVCDYCFLESGTLKRCAACKYVYFCNKQCQKLAWPDHKAECAGLCKVSPNVPDTSVRYFCRLLVKLSNKDAWSEAEKVFGKQRCFTDLVSHVDAIKNDQPRYFKEFKRLWETSKMFLHDKYLPDPEMGFEIYGKMIINSYCICNDEHTPIGTGLYIGPSILDHSCSPNAHAVYEGHKLHLRAAEDINCSNFGGIRVSYIDVMAPRKVRQEELRSQYYFECSCLKCSDKVPDYVTEKSPALTASVKEKMKEVDMQAMQHTTTLLQLRQWVEDLLKTEQLSEADYARIHALDLQSKCCLGLEDYQGALPPYLARESIYRECYGPHSPVYGVLLYSIAKLFHVTVQLTKAMEYFKKAEAVLAVSHGRSHSLYKHLTEAYHHCKLEVENPGKGEGITLKLQ</sequence>
<dbReference type="InterPro" id="IPR002893">
    <property type="entry name" value="Znf_MYND"/>
</dbReference>
<feature type="domain" description="MYND-type" evidence="5">
    <location>
        <begin position="29"/>
        <end position="67"/>
    </location>
</feature>
<dbReference type="SUPFAM" id="SSF48452">
    <property type="entry name" value="TPR-like"/>
    <property type="match status" value="1"/>
</dbReference>
<name>A0A131Z4M7_RHIAP</name>
<evidence type="ECO:0000259" key="5">
    <source>
        <dbReference type="PROSITE" id="PS50865"/>
    </source>
</evidence>
<dbReference type="Pfam" id="PF01753">
    <property type="entry name" value="zf-MYND"/>
    <property type="match status" value="1"/>
</dbReference>
<evidence type="ECO:0000313" key="6">
    <source>
        <dbReference type="EMBL" id="JAP86359.1"/>
    </source>
</evidence>
<accession>A0A131Z4M7</accession>
<dbReference type="InterPro" id="IPR046341">
    <property type="entry name" value="SET_dom_sf"/>
</dbReference>
<dbReference type="GO" id="GO:0005634">
    <property type="term" value="C:nucleus"/>
    <property type="evidence" value="ECO:0007669"/>
    <property type="project" value="TreeGrafter"/>
</dbReference>
<dbReference type="AlphaFoldDB" id="A0A131Z4M7"/>
<evidence type="ECO:0000256" key="1">
    <source>
        <dbReference type="ARBA" id="ARBA00022723"/>
    </source>
</evidence>
<evidence type="ECO:0000256" key="2">
    <source>
        <dbReference type="ARBA" id="ARBA00022771"/>
    </source>
</evidence>
<dbReference type="PANTHER" id="PTHR12197">
    <property type="entry name" value="HISTONE-LYSINE N-METHYLTRANSFERASE SMYD"/>
    <property type="match status" value="1"/>
</dbReference>
<proteinExistence type="predicted"/>